<dbReference type="GO" id="GO:0005829">
    <property type="term" value="C:cytosol"/>
    <property type="evidence" value="ECO:0007669"/>
    <property type="project" value="TreeGrafter"/>
</dbReference>
<proteinExistence type="inferred from homology"/>
<comment type="function">
    <text evidence="7">Located at the top of the head of the 30S subunit, it contacts several helices of the 16S rRNA. In the 70S ribosome it contacts the 23S rRNA (bridge B1a) and protein L5 of the 50S subunit (bridge B1b), connecting the 2 subunits; these bridges are implicated in subunit movement. Contacts the tRNAs in the A and P-sites.</text>
</comment>
<evidence type="ECO:0000313" key="10">
    <source>
        <dbReference type="EMBL" id="OGF27984.1"/>
    </source>
</evidence>
<dbReference type="InterPro" id="IPR027437">
    <property type="entry name" value="Rbsml_uS13_C"/>
</dbReference>
<dbReference type="GO" id="GO:0000049">
    <property type="term" value="F:tRNA binding"/>
    <property type="evidence" value="ECO:0007669"/>
    <property type="project" value="UniProtKB-UniRule"/>
</dbReference>
<dbReference type="InterPro" id="IPR019980">
    <property type="entry name" value="Ribosomal_uS13_bac-type"/>
</dbReference>
<evidence type="ECO:0000256" key="5">
    <source>
        <dbReference type="ARBA" id="ARBA00023274"/>
    </source>
</evidence>
<dbReference type="InterPro" id="IPR010979">
    <property type="entry name" value="Ribosomal_uS13-like_H2TH"/>
</dbReference>
<comment type="subunit">
    <text evidence="7">Part of the 30S ribosomal subunit. Forms a loose heterodimer with protein S19. Forms two bridges to the 50S subunit in the 70S ribosome.</text>
</comment>
<dbReference type="FunFam" id="1.10.8.50:FF:000001">
    <property type="entry name" value="30S ribosomal protein S13"/>
    <property type="match status" value="1"/>
</dbReference>
<keyword evidence="5 7" id="KW-0687">Ribonucleoprotein</keyword>
<feature type="region of interest" description="Disordered" evidence="9">
    <location>
        <begin position="93"/>
        <end position="130"/>
    </location>
</feature>
<dbReference type="InterPro" id="IPR018269">
    <property type="entry name" value="Ribosomal_uS13_CS"/>
</dbReference>
<dbReference type="PROSITE" id="PS50159">
    <property type="entry name" value="RIBOSOMAL_S13_2"/>
    <property type="match status" value="1"/>
</dbReference>
<evidence type="ECO:0000313" key="11">
    <source>
        <dbReference type="Proteomes" id="UP000178367"/>
    </source>
</evidence>
<comment type="caution">
    <text evidence="10">The sequence shown here is derived from an EMBL/GenBank/DDBJ whole genome shotgun (WGS) entry which is preliminary data.</text>
</comment>
<dbReference type="AlphaFoldDB" id="A0A1F5SMS4"/>
<comment type="similarity">
    <text evidence="1 7 8">Belongs to the universal ribosomal protein uS13 family.</text>
</comment>
<dbReference type="SUPFAM" id="SSF46946">
    <property type="entry name" value="S13-like H2TH domain"/>
    <property type="match status" value="1"/>
</dbReference>
<evidence type="ECO:0000256" key="1">
    <source>
        <dbReference type="ARBA" id="ARBA00008080"/>
    </source>
</evidence>
<evidence type="ECO:0000256" key="8">
    <source>
        <dbReference type="RuleBase" id="RU003830"/>
    </source>
</evidence>
<dbReference type="GO" id="GO:0015935">
    <property type="term" value="C:small ribosomal subunit"/>
    <property type="evidence" value="ECO:0007669"/>
    <property type="project" value="TreeGrafter"/>
</dbReference>
<organism evidence="10 11">
    <name type="scientific">Candidatus Falkowbacteria bacterium RIFOXYA2_FULL_47_19</name>
    <dbReference type="NCBI Taxonomy" id="1797994"/>
    <lineage>
        <taxon>Bacteria</taxon>
        <taxon>Candidatus Falkowiibacteriota</taxon>
    </lineage>
</organism>
<feature type="compositionally biased region" description="Polar residues" evidence="9">
    <location>
        <begin position="104"/>
        <end position="120"/>
    </location>
</feature>
<dbReference type="HAMAP" id="MF_01315">
    <property type="entry name" value="Ribosomal_uS13"/>
    <property type="match status" value="1"/>
</dbReference>
<gene>
    <name evidence="7" type="primary">rpsM</name>
    <name evidence="10" type="ORF">A2227_05260</name>
</gene>
<name>A0A1F5SMS4_9BACT</name>
<dbReference type="PANTHER" id="PTHR10871:SF1">
    <property type="entry name" value="SMALL RIBOSOMAL SUBUNIT PROTEIN US13M"/>
    <property type="match status" value="1"/>
</dbReference>
<protein>
    <recommendedName>
        <fullName evidence="6 7">Small ribosomal subunit protein uS13</fullName>
    </recommendedName>
</protein>
<dbReference type="STRING" id="1797994.A2227_05260"/>
<evidence type="ECO:0000256" key="6">
    <source>
        <dbReference type="ARBA" id="ARBA00035166"/>
    </source>
</evidence>
<dbReference type="GO" id="GO:0006412">
    <property type="term" value="P:translation"/>
    <property type="evidence" value="ECO:0007669"/>
    <property type="project" value="UniProtKB-UniRule"/>
</dbReference>
<dbReference type="EMBL" id="MFGB01000005">
    <property type="protein sequence ID" value="OGF27984.1"/>
    <property type="molecule type" value="Genomic_DNA"/>
</dbReference>
<keyword evidence="4 7" id="KW-0689">Ribosomal protein</keyword>
<accession>A0A1F5SMS4</accession>
<evidence type="ECO:0000256" key="9">
    <source>
        <dbReference type="SAM" id="MobiDB-lite"/>
    </source>
</evidence>
<dbReference type="PIRSF" id="PIRSF002134">
    <property type="entry name" value="Ribosomal_S13"/>
    <property type="match status" value="1"/>
</dbReference>
<keyword evidence="3 7" id="KW-0694">RNA-binding</keyword>
<keyword evidence="2 7" id="KW-0699">rRNA-binding</keyword>
<reference evidence="10 11" key="1">
    <citation type="journal article" date="2016" name="Nat. Commun.">
        <title>Thousands of microbial genomes shed light on interconnected biogeochemical processes in an aquifer system.</title>
        <authorList>
            <person name="Anantharaman K."/>
            <person name="Brown C.T."/>
            <person name="Hug L.A."/>
            <person name="Sharon I."/>
            <person name="Castelle C.J."/>
            <person name="Probst A.J."/>
            <person name="Thomas B.C."/>
            <person name="Singh A."/>
            <person name="Wilkins M.J."/>
            <person name="Karaoz U."/>
            <person name="Brodie E.L."/>
            <person name="Williams K.H."/>
            <person name="Hubbard S.S."/>
            <person name="Banfield J.F."/>
        </authorList>
    </citation>
    <scope>NUCLEOTIDE SEQUENCE [LARGE SCALE GENOMIC DNA]</scope>
</reference>
<sequence length="130" mass="14760">MAVRIAGVTIPNEKRVEIALTYIFGIGRTQSNLILKSSGIDNNKRVKELSEDEVNKLRVIIEKEYRVEGDLKREIMGNIKRLKEIGSYRGLRHARNLPVRGQRTKTNSRTVRGNKRQTAVSGKKMAAQKT</sequence>
<dbReference type="InterPro" id="IPR001892">
    <property type="entry name" value="Ribosomal_uS13"/>
</dbReference>
<keyword evidence="7" id="KW-0820">tRNA-binding</keyword>
<evidence type="ECO:0000256" key="4">
    <source>
        <dbReference type="ARBA" id="ARBA00022980"/>
    </source>
</evidence>
<dbReference type="Gene3D" id="1.10.8.50">
    <property type="match status" value="1"/>
</dbReference>
<dbReference type="NCBIfam" id="TIGR03631">
    <property type="entry name" value="uS13_bact"/>
    <property type="match status" value="1"/>
</dbReference>
<dbReference type="Pfam" id="PF00416">
    <property type="entry name" value="Ribosomal_S13"/>
    <property type="match status" value="1"/>
</dbReference>
<evidence type="ECO:0000256" key="7">
    <source>
        <dbReference type="HAMAP-Rule" id="MF_01315"/>
    </source>
</evidence>
<dbReference type="GO" id="GO:0019843">
    <property type="term" value="F:rRNA binding"/>
    <property type="evidence" value="ECO:0007669"/>
    <property type="project" value="UniProtKB-UniRule"/>
</dbReference>
<dbReference type="PANTHER" id="PTHR10871">
    <property type="entry name" value="30S RIBOSOMAL PROTEIN S13/40S RIBOSOMAL PROTEIN S18"/>
    <property type="match status" value="1"/>
</dbReference>
<dbReference type="PROSITE" id="PS00646">
    <property type="entry name" value="RIBOSOMAL_S13_1"/>
    <property type="match status" value="1"/>
</dbReference>
<dbReference type="Proteomes" id="UP000178367">
    <property type="component" value="Unassembled WGS sequence"/>
</dbReference>
<evidence type="ECO:0000256" key="3">
    <source>
        <dbReference type="ARBA" id="ARBA00022884"/>
    </source>
</evidence>
<dbReference type="Gene3D" id="4.10.910.10">
    <property type="entry name" value="30s ribosomal protein s13, domain 2"/>
    <property type="match status" value="1"/>
</dbReference>
<dbReference type="GO" id="GO:0003735">
    <property type="term" value="F:structural constituent of ribosome"/>
    <property type="evidence" value="ECO:0007669"/>
    <property type="project" value="InterPro"/>
</dbReference>
<evidence type="ECO:0000256" key="2">
    <source>
        <dbReference type="ARBA" id="ARBA00022730"/>
    </source>
</evidence>